<keyword evidence="3" id="KW-1185">Reference proteome</keyword>
<proteinExistence type="predicted"/>
<dbReference type="EMBL" id="PYXZ01000013">
    <property type="protein sequence ID" value="PUA79018.1"/>
    <property type="molecule type" value="Genomic_DNA"/>
</dbReference>
<dbReference type="Pfam" id="PF06259">
    <property type="entry name" value="Abhydrolase_8"/>
    <property type="match status" value="1"/>
</dbReference>
<evidence type="ECO:0000259" key="1">
    <source>
        <dbReference type="Pfam" id="PF06259"/>
    </source>
</evidence>
<dbReference type="AlphaFoldDB" id="A0A2R7YRH4"/>
<protein>
    <recommendedName>
        <fullName evidence="1">DUF1023 domain-containing protein</fullName>
    </recommendedName>
</protein>
<evidence type="ECO:0000313" key="3">
    <source>
        <dbReference type="Proteomes" id="UP000244867"/>
    </source>
</evidence>
<dbReference type="InterPro" id="IPR010427">
    <property type="entry name" value="DUF1023"/>
</dbReference>
<reference evidence="2 3" key="1">
    <citation type="submission" date="2018-03" db="EMBL/GenBank/DDBJ databases">
        <authorList>
            <person name="Keele B.F."/>
        </authorList>
    </citation>
    <scope>NUCLEOTIDE SEQUENCE [LARGE SCALE GENOMIC DNA]</scope>
    <source>
        <strain evidence="2 3">IB-3</strain>
    </source>
</reference>
<dbReference type="Gene3D" id="3.40.50.1820">
    <property type="entry name" value="alpha/beta hydrolase"/>
    <property type="match status" value="1"/>
</dbReference>
<dbReference type="SUPFAM" id="SSF53474">
    <property type="entry name" value="alpha/beta-Hydrolases"/>
    <property type="match status" value="1"/>
</dbReference>
<dbReference type="OrthoDB" id="3259161at2"/>
<sequence length="617" mass="65000">MTTITVPAHVAAVQELTASPAASSVTTAFRSAATTMSDVSEWMTAHGAPADWTGDAAEAADHAMTRVARDTGAARAAFARVAVACDTYVDQVVALTTRRDALVGRRTGVNHDIDALVTAIGQSTADEVAALETRARELQGRVDRLVDDIAAFWGDVTAAEDTLVAAFEAVDTTGEGRDEADRDTTDIAALRNDLTRLGGDPEAINDWWNALTQAEREALKISDPDLVGNTNGIPTGDRDDANRTSMERDLDDLQAKVDAGEELTKAEQRLLDRAQAAQDAIDVPTTADPPDTTTDVNLIVYQPGAFGGDGAVAVGYGDPDTADNTAVIVPGITNDGTNIAGQGRDAYMLQQQAIRNGESAATIAWMGYDAPSWNPENALDWPGDGLDMGSVVTEDKAEAGGKLLADFVDGLRASDQRPEEADSNLTVIGHSYGSTTAAHAAHDVGLDADALALIGSPGAGGDDVNSAADLHMPEGKVYAAAADNDFVSWLGRDGDVGMGQDPTQADFGAKVFTSAAGPEFHADNLGQGVANHTSYFDPVTNPESLSNLTDIVRGDEPDLTGGRTQDANDMAFDWARDEVAYQVEKEVDTTVQEVQDAYEDGKDWVGDRVDDFADLWP</sequence>
<evidence type="ECO:0000313" key="2">
    <source>
        <dbReference type="EMBL" id="PUA79018.1"/>
    </source>
</evidence>
<dbReference type="Proteomes" id="UP000244867">
    <property type="component" value="Unassembled WGS sequence"/>
</dbReference>
<gene>
    <name evidence="2" type="ORF">C7S10_21325</name>
</gene>
<organism evidence="2 3">
    <name type="scientific">Nocardioides currus</name>
    <dbReference type="NCBI Taxonomy" id="2133958"/>
    <lineage>
        <taxon>Bacteria</taxon>
        <taxon>Bacillati</taxon>
        <taxon>Actinomycetota</taxon>
        <taxon>Actinomycetes</taxon>
        <taxon>Propionibacteriales</taxon>
        <taxon>Nocardioidaceae</taxon>
        <taxon>Nocardioides</taxon>
    </lineage>
</organism>
<dbReference type="RefSeq" id="WP_108346836.1">
    <property type="nucleotide sequence ID" value="NZ_PYXZ01000013.1"/>
</dbReference>
<feature type="domain" description="DUF1023" evidence="1">
    <location>
        <begin position="310"/>
        <end position="488"/>
    </location>
</feature>
<dbReference type="InterPro" id="IPR029058">
    <property type="entry name" value="AB_hydrolase_fold"/>
</dbReference>
<name>A0A2R7YRH4_9ACTN</name>
<accession>A0A2R7YRH4</accession>
<comment type="caution">
    <text evidence="2">The sequence shown here is derived from an EMBL/GenBank/DDBJ whole genome shotgun (WGS) entry which is preliminary data.</text>
</comment>